<dbReference type="RefSeq" id="WP_077280189.1">
    <property type="nucleotide sequence ID" value="NZ_MVBK01000126.1"/>
</dbReference>
<accession>A0A1V3N9H1</accession>
<keyword evidence="2" id="KW-1185">Reference proteome</keyword>
<dbReference type="Proteomes" id="UP000189462">
    <property type="component" value="Unassembled WGS sequence"/>
</dbReference>
<evidence type="ECO:0000313" key="1">
    <source>
        <dbReference type="EMBL" id="OOG21462.1"/>
    </source>
</evidence>
<dbReference type="EMBL" id="MVBK01000126">
    <property type="protein sequence ID" value="OOG21462.1"/>
    <property type="molecule type" value="Genomic_DNA"/>
</dbReference>
<dbReference type="GO" id="GO:0009372">
    <property type="term" value="P:quorum sensing"/>
    <property type="evidence" value="ECO:0007669"/>
    <property type="project" value="InterPro"/>
</dbReference>
<dbReference type="CDD" id="cd12869">
    <property type="entry name" value="MqsR"/>
    <property type="match status" value="1"/>
</dbReference>
<comment type="caution">
    <text evidence="1">The sequence shown here is derived from an EMBL/GenBank/DDBJ whole genome shotgun (WGS) entry which is preliminary data.</text>
</comment>
<evidence type="ECO:0000313" key="2">
    <source>
        <dbReference type="Proteomes" id="UP000189462"/>
    </source>
</evidence>
<dbReference type="GO" id="GO:0044010">
    <property type="term" value="P:single-species biofilm formation"/>
    <property type="evidence" value="ECO:0007669"/>
    <property type="project" value="InterPro"/>
</dbReference>
<dbReference type="AlphaFoldDB" id="A0A1V3N9H1"/>
<dbReference type="Pfam" id="PF15723">
    <property type="entry name" value="MqsR_toxin"/>
    <property type="match status" value="1"/>
</dbReference>
<dbReference type="InterPro" id="IPR031451">
    <property type="entry name" value="MqsR_toxin"/>
</dbReference>
<proteinExistence type="predicted"/>
<gene>
    <name evidence="1" type="ORF">B1C78_16190</name>
</gene>
<reference evidence="1 2" key="1">
    <citation type="submission" date="2017-02" db="EMBL/GenBank/DDBJ databases">
        <title>Genomic diversity within the haloalkaliphilic genus Thioalkalivibrio.</title>
        <authorList>
            <person name="Ahn A.-C."/>
            <person name="Meier-Kolthoff J."/>
            <person name="Overmars L."/>
            <person name="Richter M."/>
            <person name="Woyke T."/>
            <person name="Sorokin D.Y."/>
            <person name="Muyzer G."/>
        </authorList>
    </citation>
    <scope>NUCLEOTIDE SEQUENCE [LARGE SCALE GENOMIC DNA]</scope>
    <source>
        <strain evidence="1 2">ALJD</strain>
    </source>
</reference>
<protein>
    <recommendedName>
        <fullName evidence="3">Motility quorum-sensing regulator MqsR</fullName>
    </recommendedName>
</protein>
<name>A0A1V3N9H1_9GAMM</name>
<dbReference type="GO" id="GO:0017148">
    <property type="term" value="P:negative regulation of translation"/>
    <property type="evidence" value="ECO:0007669"/>
    <property type="project" value="InterPro"/>
</dbReference>
<dbReference type="InterPro" id="IPR038493">
    <property type="entry name" value="MqsR_sf"/>
</dbReference>
<organism evidence="1 2">
    <name type="scientific">Thioalkalivibrio denitrificans</name>
    <dbReference type="NCBI Taxonomy" id="108003"/>
    <lineage>
        <taxon>Bacteria</taxon>
        <taxon>Pseudomonadati</taxon>
        <taxon>Pseudomonadota</taxon>
        <taxon>Gammaproteobacteria</taxon>
        <taxon>Chromatiales</taxon>
        <taxon>Ectothiorhodospiraceae</taxon>
        <taxon>Thioalkalivibrio</taxon>
    </lineage>
</organism>
<evidence type="ECO:0008006" key="3">
    <source>
        <dbReference type="Google" id="ProtNLM"/>
    </source>
</evidence>
<dbReference type="Gene3D" id="3.30.2310.40">
    <property type="match status" value="1"/>
</dbReference>
<sequence length="100" mass="11383">MEKRNPHYRLDDVKDRVARLGIGAFTRSSIDGGAEMGLSSREMIAAVLDVERGMFFKSMTTYQDHRVWQDVYHVPTKAGLAYVKFTLRTDGAVVISFKRL</sequence>
<dbReference type="OrthoDB" id="8611934at2"/>